<comment type="caution">
    <text evidence="3">The sequence shown here is derived from an EMBL/GenBank/DDBJ whole genome shotgun (WGS) entry which is preliminary data.</text>
</comment>
<evidence type="ECO:0000259" key="2">
    <source>
        <dbReference type="Pfam" id="PF13166"/>
    </source>
</evidence>
<feature type="domain" description="Protein CR006 P-loop" evidence="2">
    <location>
        <begin position="39"/>
        <end position="746"/>
    </location>
</feature>
<feature type="coiled-coil region" evidence="1">
    <location>
        <begin position="128"/>
        <end position="162"/>
    </location>
</feature>
<dbReference type="InterPro" id="IPR026866">
    <property type="entry name" value="CR006_AAA"/>
</dbReference>
<accession>A0A9D2GTJ9</accession>
<proteinExistence type="predicted"/>
<evidence type="ECO:0000313" key="3">
    <source>
        <dbReference type="EMBL" id="HIZ89117.1"/>
    </source>
</evidence>
<gene>
    <name evidence="3" type="ORF">H9804_04165</name>
</gene>
<feature type="coiled-coil region" evidence="1">
    <location>
        <begin position="450"/>
        <end position="477"/>
    </location>
</feature>
<organism evidence="3 4">
    <name type="scientific">Candidatus Mucispirillum faecigallinarum</name>
    <dbReference type="NCBI Taxonomy" id="2838699"/>
    <lineage>
        <taxon>Bacteria</taxon>
        <taxon>Pseudomonadati</taxon>
        <taxon>Deferribacterota</taxon>
        <taxon>Deferribacteres</taxon>
        <taxon>Deferribacterales</taxon>
        <taxon>Mucispirillaceae</taxon>
        <taxon>Mucispirillum</taxon>
    </lineage>
</organism>
<name>A0A9D2GTJ9_9BACT</name>
<dbReference type="InterPro" id="IPR027417">
    <property type="entry name" value="P-loop_NTPase"/>
</dbReference>
<keyword evidence="1" id="KW-0175">Coiled coil</keyword>
<evidence type="ECO:0000256" key="1">
    <source>
        <dbReference type="SAM" id="Coils"/>
    </source>
</evidence>
<reference evidence="3" key="1">
    <citation type="journal article" date="2021" name="PeerJ">
        <title>Extensive microbial diversity within the chicken gut microbiome revealed by metagenomics and culture.</title>
        <authorList>
            <person name="Gilroy R."/>
            <person name="Ravi A."/>
            <person name="Getino M."/>
            <person name="Pursley I."/>
            <person name="Horton D.L."/>
            <person name="Alikhan N.F."/>
            <person name="Baker D."/>
            <person name="Gharbi K."/>
            <person name="Hall N."/>
            <person name="Watson M."/>
            <person name="Adriaenssens E.M."/>
            <person name="Foster-Nyarko E."/>
            <person name="Jarju S."/>
            <person name="Secka A."/>
            <person name="Antonio M."/>
            <person name="Oren A."/>
            <person name="Chaudhuri R.R."/>
            <person name="La Ragione R."/>
            <person name="Hildebrand F."/>
            <person name="Pallen M.J."/>
        </authorList>
    </citation>
    <scope>NUCLEOTIDE SEQUENCE</scope>
    <source>
        <strain evidence="3">ChiW4-1371</strain>
    </source>
</reference>
<reference evidence="3" key="2">
    <citation type="submission" date="2021-04" db="EMBL/GenBank/DDBJ databases">
        <authorList>
            <person name="Gilroy R."/>
        </authorList>
    </citation>
    <scope>NUCLEOTIDE SEQUENCE</scope>
    <source>
        <strain evidence="3">ChiW4-1371</strain>
    </source>
</reference>
<dbReference type="Proteomes" id="UP000824176">
    <property type="component" value="Unassembled WGS sequence"/>
</dbReference>
<protein>
    <submittedName>
        <fullName evidence="3">AAA family ATPase</fullName>
    </submittedName>
</protein>
<evidence type="ECO:0000313" key="4">
    <source>
        <dbReference type="Proteomes" id="UP000824176"/>
    </source>
</evidence>
<sequence>MLKDISQLNLKGSIFDTITTLDLFSSNEPIQQRENKVQKEKVEKTVRATLIYGRNGTGKSTIAKAFRRLSDETVSIITDVNVCNKSYEQIVLSEDDKAHIFVFDEDYVYKNVKLQENHLETIVMLGKAADLTQKIEEVTLEYNNLEKEYQNLQKDFDEYDDANNIKSPKYYINKIANSLRGDDNWAGRDRLINDKRTNTSVNDETYEKFINITPKKQKNDLIRDYGAKLQELENAKKGTNIIDCKVPEIQSKYKTFNDEILVDLLKKEIEKPILSDREKKLMELLQNGKQSQLLDSMQYFQQQDVSECPFCFQGITSEYKKSLVAEIEKVLSKIVEEHQKKLKELLLEQVNIDLSPFKNLKEYNKCIDLVEKINKIIDIYSEKINKKIEDPYTIIDDIKNFNLCSLANELSEQLFSLEKARVEFNNLSQQTKPIVVDLNRINNEITYYEIKDIAEQLNKQKEEYNKIKKSKDDKYKEYVLKKAELDSLDEQRKNVKHATKSINACLQYIFFADNRMEIKYEEGVYKLLSYGKNVRPCDISAGERNILGLCYFFTNIFSNKEENKAYNEEYLIVIDDPVSSFDIENRIGILSLLKYKISKFLLGNERTRTLVLTHDIQTSFDIYKMFEEIIEACNEIKTQNKFIFNSFELKNHKLVRFSHKGKQEYTELMCMIYKYAIEEDTSNNIVIGNIMRQVLEAFATFEYKKDIARISTDMEILALLPEQEYQDYFKNLMYRLVLHGGSHRLEQVNSMSDFDFFSHISDDEKIRIAKDILCFIYLLNKRHLLRHLKTCQNVESNLNAWCNNIKSKTAPIS</sequence>
<dbReference type="Pfam" id="PF13166">
    <property type="entry name" value="AAA_13"/>
    <property type="match status" value="1"/>
</dbReference>
<dbReference type="AlphaFoldDB" id="A0A9D2GTJ9"/>
<dbReference type="EMBL" id="DXAQ01000065">
    <property type="protein sequence ID" value="HIZ89117.1"/>
    <property type="molecule type" value="Genomic_DNA"/>
</dbReference>
<dbReference type="SUPFAM" id="SSF52540">
    <property type="entry name" value="P-loop containing nucleoside triphosphate hydrolases"/>
    <property type="match status" value="2"/>
</dbReference>